<dbReference type="Pfam" id="PF23354">
    <property type="entry name" value="TPR_NUP160_120_M"/>
    <property type="match status" value="1"/>
</dbReference>
<keyword evidence="8" id="KW-1185">Reference proteome</keyword>
<name>A0A905QWS5_RHOPR</name>
<dbReference type="AlphaFoldDB" id="A0A905QWS5"/>
<sequence>MSSLEDMNVCYKEIFMRKHPDVWNEIILNTGGISSTLQDIKAHQRSGGYVYRKIANRFIYWRTDHSVLEVVEESLDINLHGNQVRYKFTDSPVLEGISVTETLSHIIVLVPTVSSLHRFTYPHPDNLLKKGYKEQATYSIFHNVNEADSTDPSTYFILNSPSSGIVSGVSCLASNGDSVFALSLANTSILLIRIDSATGQGITSTLTYESMMPRFLSGITDVIRGKELSDCVSVSLILSYIHGELHLFGLDREGTLKVWSCDRSCFVTSHQLLNKYEARIIKGHKHKMCKGEVGNMLVLYCCLQGSCIASYIVQHNDGVISFQQLSVIPTPAGLKLVDLCVGDEGDLWCNWLTGDESPTVTKIKLRYPGWATVLLAHPPLQVKTPKITVQDPASLYLDAIFTSGFFTANEVAKALSIFKTTAVIKPNVDIKEQICAIVEAEIYSETGGQDFDDDEYLEMTQRCWSRLYSCCSQFVISGMLPLGMVWLGSSLILTQECGFSMVMEMNPLQLLYLSRAPASHFPSVIYGELVEKVRNIDLEFGLERLELGLLLGESIPTILSDAAQLVLAQRPSENCQAFLNSGSFRALLAELNEPQSHIFDGSDRRMFCSNSGLFAVTSTFRDFCSVRLRLCMRLLLLLEFCESDCSEVKTNFAQLCEAYYVLYWTCVTNVSVDEPIIFSYVLSHQGTLMQDTLPASVLAVASALWIRDGNINLANHLYSTKQWVLLQSLARITNYDTWRLQLAESYLYSGEGGKAYDVAVGSQDEDMSHYIKVISLFERHSRPDLAIAVAKKAMDFPAYLSQSDQETLQSVLFLHQVQLKHYDSAYFWLEECKNWSRRSDSLHRLVSAMLADGKLTELVSFPFTGLTSQLDKFLSSRARTRPFKQAANYYNLLYAFHVKHDNYKRAASVMFEKALRSDTAEMQWRCFAACLNALMLTPPEEAWLLRPNLSASSNQDSIEILNVNDIRKEFELSGARYNLGDRCAIDAVQEEVVALCVAQRHYKMAMRLANLCDLSCAPVIYNLTAACFEDNCDWAKFNGYDDMLLNEEDTEDIGWRLLERFITKYEKDKETVLHKSAVLKLLEMGVFLPSWLISSYIKRNAPELLKLYLSHGYLEQASQLACDYIRAAMGTGSEAFSIDVPLLPNSPYLCLPINTIELVILELSYYNIHTELRDTLNEYRQKVERISNEMNLSCRINSTAVITGV</sequence>
<dbReference type="InterPro" id="IPR056536">
    <property type="entry name" value="TPR_NUP160_C"/>
</dbReference>
<dbReference type="PANTHER" id="PTHR21286">
    <property type="entry name" value="NUCLEAR PORE COMPLEX PROTEIN NUP160"/>
    <property type="match status" value="1"/>
</dbReference>
<dbReference type="InterPro" id="IPR021717">
    <property type="entry name" value="Nucleoporin_Nup160"/>
</dbReference>
<dbReference type="EMBL" id="ACPB03000243">
    <property type="status" value="NOT_ANNOTATED_CDS"/>
    <property type="molecule type" value="Genomic_DNA"/>
</dbReference>
<reference evidence="7" key="1">
    <citation type="submission" date="2022-10" db="UniProtKB">
        <authorList>
            <consortium name="EnsemblMetazoa"/>
        </authorList>
    </citation>
    <scope>IDENTIFICATION</scope>
</reference>
<evidence type="ECO:0000256" key="2">
    <source>
        <dbReference type="ARBA" id="ARBA00022448"/>
    </source>
</evidence>
<evidence type="ECO:0000256" key="1">
    <source>
        <dbReference type="ARBA" id="ARBA00004123"/>
    </source>
</evidence>
<protein>
    <submittedName>
        <fullName evidence="7">Nuclear pore complex protein Nup160 homolog</fullName>
    </submittedName>
</protein>
<dbReference type="Pfam" id="PF11715">
    <property type="entry name" value="Beta-prop_Nup120_160"/>
    <property type="match status" value="1"/>
</dbReference>
<evidence type="ECO:0000313" key="7">
    <source>
        <dbReference type="EnsemblMetazoa" id="RPRC017753-PA"/>
    </source>
</evidence>
<dbReference type="GeneID" id="141448946"/>
<feature type="domain" description="NUP160 middle TPR" evidence="6">
    <location>
        <begin position="763"/>
        <end position="936"/>
    </location>
</feature>
<evidence type="ECO:0000256" key="3">
    <source>
        <dbReference type="ARBA" id="ARBA00023242"/>
    </source>
</evidence>
<dbReference type="Pfam" id="PF23347">
    <property type="entry name" value="TPR_Nup160_C"/>
    <property type="match status" value="1"/>
</dbReference>
<dbReference type="EnsemblMetazoa" id="RPRC017753-RA">
    <property type="protein sequence ID" value="RPRC017753-PA"/>
    <property type="gene ID" value="RPRC017753"/>
</dbReference>
<dbReference type="Proteomes" id="UP000015103">
    <property type="component" value="Unassembled WGS sequence"/>
</dbReference>
<evidence type="ECO:0000259" key="5">
    <source>
        <dbReference type="Pfam" id="PF23347"/>
    </source>
</evidence>
<dbReference type="InterPro" id="IPR059141">
    <property type="entry name" value="Beta-prop_Nup120_160"/>
</dbReference>
<feature type="domain" description="NUP160 C-terminal TPR" evidence="5">
    <location>
        <begin position="963"/>
        <end position="1190"/>
    </location>
</feature>
<evidence type="ECO:0000313" key="8">
    <source>
        <dbReference type="Proteomes" id="UP000015103"/>
    </source>
</evidence>
<keyword evidence="3" id="KW-0539">Nucleus</keyword>
<comment type="subcellular location">
    <subcellularLocation>
        <location evidence="1">Nucleus</location>
    </subcellularLocation>
</comment>
<proteinExistence type="predicted"/>
<evidence type="ECO:0000259" key="4">
    <source>
        <dbReference type="Pfam" id="PF11715"/>
    </source>
</evidence>
<dbReference type="InterPro" id="IPR056535">
    <property type="entry name" value="TPR_NUP160_M"/>
</dbReference>
<keyword evidence="2" id="KW-0813">Transport</keyword>
<accession>A0A905QWS5</accession>
<evidence type="ECO:0000259" key="6">
    <source>
        <dbReference type="Pfam" id="PF23354"/>
    </source>
</evidence>
<dbReference type="GO" id="GO:0005643">
    <property type="term" value="C:nuclear pore"/>
    <property type="evidence" value="ECO:0007669"/>
    <property type="project" value="TreeGrafter"/>
</dbReference>
<feature type="domain" description="Nucleoporin Nup120/160 beta-propeller" evidence="4">
    <location>
        <begin position="57"/>
        <end position="508"/>
    </location>
</feature>
<dbReference type="GO" id="GO:0017056">
    <property type="term" value="F:structural constituent of nuclear pore"/>
    <property type="evidence" value="ECO:0007669"/>
    <property type="project" value="TreeGrafter"/>
</dbReference>
<organism evidence="7 8">
    <name type="scientific">Rhodnius prolixus</name>
    <name type="common">Triatomid bug</name>
    <dbReference type="NCBI Taxonomy" id="13249"/>
    <lineage>
        <taxon>Eukaryota</taxon>
        <taxon>Metazoa</taxon>
        <taxon>Ecdysozoa</taxon>
        <taxon>Arthropoda</taxon>
        <taxon>Hexapoda</taxon>
        <taxon>Insecta</taxon>
        <taxon>Pterygota</taxon>
        <taxon>Neoptera</taxon>
        <taxon>Paraneoptera</taxon>
        <taxon>Hemiptera</taxon>
        <taxon>Heteroptera</taxon>
        <taxon>Panheteroptera</taxon>
        <taxon>Cimicomorpha</taxon>
        <taxon>Reduviidae</taxon>
        <taxon>Triatominae</taxon>
        <taxon>Rhodnius</taxon>
    </lineage>
</organism>
<dbReference type="PANTHER" id="PTHR21286:SF0">
    <property type="entry name" value="NUCLEAR PORE COMPLEX PROTEIN NUP160"/>
    <property type="match status" value="1"/>
</dbReference>
<dbReference type="RefSeq" id="XP_073973922.1">
    <property type="nucleotide sequence ID" value="XM_074117821.1"/>
</dbReference>